<evidence type="ECO:0000256" key="2">
    <source>
        <dbReference type="ARBA" id="ARBA00023235"/>
    </source>
</evidence>
<dbReference type="KEGG" id="fcy:FRACYDRAFT_250531"/>
<dbReference type="CDD" id="cd00051">
    <property type="entry name" value="EFh"/>
    <property type="match status" value="1"/>
</dbReference>
<evidence type="ECO:0000256" key="3">
    <source>
        <dbReference type="PROSITE-ProRule" id="PRU00182"/>
    </source>
</evidence>
<feature type="compositionally biased region" description="Low complexity" evidence="4">
    <location>
        <begin position="1594"/>
        <end position="1606"/>
    </location>
</feature>
<dbReference type="CDD" id="cd00165">
    <property type="entry name" value="S4"/>
    <property type="match status" value="1"/>
</dbReference>
<dbReference type="PROSITE" id="PS50222">
    <property type="entry name" value="EF_HAND_2"/>
    <property type="match status" value="2"/>
</dbReference>
<dbReference type="GO" id="GO:0001522">
    <property type="term" value="P:pseudouridine synthesis"/>
    <property type="evidence" value="ECO:0007669"/>
    <property type="project" value="InterPro"/>
</dbReference>
<dbReference type="InterPro" id="IPR020103">
    <property type="entry name" value="PsdUridine_synth_cat_dom_sf"/>
</dbReference>
<dbReference type="InterPro" id="IPR006145">
    <property type="entry name" value="PsdUridine_synth_RsuA/RluA"/>
</dbReference>
<dbReference type="SMART" id="SM00363">
    <property type="entry name" value="S4"/>
    <property type="match status" value="1"/>
</dbReference>
<keyword evidence="5" id="KW-0472">Membrane</keyword>
<dbReference type="PANTHER" id="PTHR47683">
    <property type="entry name" value="PSEUDOURIDINE SYNTHASE FAMILY PROTEIN-RELATED"/>
    <property type="match status" value="1"/>
</dbReference>
<sequence length="1841" mass="206379">MIDSLKRYLFQTITKLSALQFQFDSVNIIKSKMTTFVTHTLAQKKISLSRVTTSITELSHLITAWWLDYPFIQFSQDEWFCLFYEVVLGRQCSLPNASSQIEGPVRHAGWIFSVLLVAVLLIAARFNRLFQYSNNSSSSDKSQYSFITAISSSGMLLAALVTAFEAISTDLIGLKPFLSLCTPSSTTESGLLCFYCGNFGIILLNHWWLQDHHTKAVALDTLQQMIEVTMMRGAQSGGCVTYHPTDESSKQKSNNKETTLCSKAVRSRVVNKKRTDLSKLVRNRVEKDLRKMTTSRNVDANTFVPRMLVGHTRFATSSLSTLDGTHPHQWTPPSPRRVYSMDNVGGIPKRNTSPAVPVRRVDSMDNVGGIPKRNTSPAVPVPLKPTVVTVENFITHNGDFDFYRCHGKLYELETIQDWLSVVTETKTPASVDSCAIAGMVDILRSKGSFGLSARYALALGMESSNCSMKMTAANNGGKFFFPPYKEYLEEDIGIAFEKVLEEYCHNSTNSVTNLRNISSNLQARVELVQLVLKEFQTWPIERLRPLMKALNIRKKSSKVVPAPDNSQAVEKNKLIEITEEDTDIYDDKNDDDHFIDSTFIDTIISDIESLDENLRAFCKITIDAFFDNDLFMTTKIFMENAKGSFGISVTSNLDSHRQMCMAARGQTISIAFYPQKDLVCYGSEQAAVKAGMNASCDGLYNNDRLQGTNCSTREPLKEFTTDPVKTDIEDIPSVCKNIQDDWHSRRASSSLNRLTAFNLSRCLRRRLEQHVAGTVPSMSVDILLTGCEVSLYLAEQFASDLKKSFPKLTIEAVSSNKLLGLYGQEIAVPSLGFPSSPQTKNIHDSIVIIVSHSGGTFGPLACSNLLQSTTPNIFVVTSEWDTQIGKQLRMIDEMDGSSGYLMNQRIFSTEVGMRPAEPCSVSVVATHQLLTNLFEYISVLILSDQEFRRVTKAQITEQDIQILERCNQMNIEALVEIVGFNTFGYPLDRVSPLLSNLRELGNLWGDHILEGARSYIMCFIYIFVTVTSGWPLATAIGSAFGATEGGIITYLGRNFRHRMVGRTIVFGDIPWVSQCSDAFLSKCFAVSYSIASLNVLSGNPSDHFVHRHTHRVVRGTLAIFGRPDGRLSALATAEGAVCLSCNQASSIQSHGGTCESLTIGHNPFKLDLSKTGIFLKRHRPLFLCERLLIETDAADEAKAIREKKEDDDDDSIQTVTQYYRNNLWMTCRNLFSCFSRKSPQNGLSMSIHSMMDCSISVKIHKKRSSHALVGAYMGINEEKSNRDTIDDETSDETQDSYSVDDIVAGAIRDRKIGDRLHVLFNRFDKDGRGILTEDEFIMGFGAFDPSLTELETKLMYKEADTDHTGEVDYNQFVAFLQNSGYDELIKIPPCNRDDRGLIQIEASTERYFGERLRKYNAGKNKIKDMDFELAKKQHFVQELYETRIASMQRFVWMCVFFHHIAKRVERFFATISFGLWSYRIDRTHSIVRIATTASPISNDRGGTSTSTSVVPVPMVKDTTNCIRLSKLLSHDSANLTLSRRQAERHIRDGQVTLAGKVVTIPQTLVAFDEISSFSAKNSSPLLKLKGKPVIFNPSSSITSSSSSTSTDNNQHERSIKVWAVHKVNGEVVAENDPHNRPSLMERLQRSGVGKSRKGGKLHLKPIGRLDIPTEGLMLITNDGDFSREMELPSNKLHRIYRARVHGRLTSYKLDRIRKGGIEFDNVRYSAMKVAIEKPKRSNKPTSTNTWLKVTCTEGKNRQIRNVFKALGLTVTRLIRIQYGDYKLDTIPAGMAIPIPYKNVSYQKAKGQLYIPSNKNKNTGTDNKDNKKIQTATPVKWISSVQ</sequence>
<dbReference type="GO" id="GO:0003723">
    <property type="term" value="F:RNA binding"/>
    <property type="evidence" value="ECO:0007669"/>
    <property type="project" value="UniProtKB-KW"/>
</dbReference>
<dbReference type="EMBL" id="KV784383">
    <property type="protein sequence ID" value="OEU07906.1"/>
    <property type="molecule type" value="Genomic_DNA"/>
</dbReference>
<evidence type="ECO:0000259" key="6">
    <source>
        <dbReference type="PROSITE" id="PS50222"/>
    </source>
</evidence>
<dbReference type="Proteomes" id="UP000095751">
    <property type="component" value="Unassembled WGS sequence"/>
</dbReference>
<dbReference type="InterPro" id="IPR029055">
    <property type="entry name" value="Ntn_hydrolases_N"/>
</dbReference>
<feature type="transmembrane region" description="Helical" evidence="5">
    <location>
        <begin position="108"/>
        <end position="126"/>
    </location>
</feature>
<accession>A0A1E7EQ38</accession>
<dbReference type="SUPFAM" id="SSF55174">
    <property type="entry name" value="Alpha-L RNA-binding motif"/>
    <property type="match status" value="1"/>
</dbReference>
<keyword evidence="2" id="KW-0413">Isomerase</keyword>
<reference evidence="7 8" key="1">
    <citation type="submission" date="2016-09" db="EMBL/GenBank/DDBJ databases">
        <title>Extensive genetic diversity and differential bi-allelic expression allows diatom success in the polar Southern Ocean.</title>
        <authorList>
            <consortium name="DOE Joint Genome Institute"/>
            <person name="Mock T."/>
            <person name="Otillar R.P."/>
            <person name="Strauss J."/>
            <person name="Dupont C."/>
            <person name="Frickenhaus S."/>
            <person name="Maumus F."/>
            <person name="Mcmullan M."/>
            <person name="Sanges R."/>
            <person name="Schmutz J."/>
            <person name="Toseland A."/>
            <person name="Valas R."/>
            <person name="Veluchamy A."/>
            <person name="Ward B.J."/>
            <person name="Allen A."/>
            <person name="Barry K."/>
            <person name="Falciatore A."/>
            <person name="Ferrante M."/>
            <person name="Fortunato A.E."/>
            <person name="Gloeckner G."/>
            <person name="Gruber A."/>
            <person name="Hipkin R."/>
            <person name="Janech M."/>
            <person name="Kroth P."/>
            <person name="Leese F."/>
            <person name="Lindquist E."/>
            <person name="Lyon B.R."/>
            <person name="Martin J."/>
            <person name="Mayer C."/>
            <person name="Parker M."/>
            <person name="Quesneville H."/>
            <person name="Raymond J."/>
            <person name="Uhlig C."/>
            <person name="Valentin K.U."/>
            <person name="Worden A.Z."/>
            <person name="Armbrust E.V."/>
            <person name="Bowler C."/>
            <person name="Green B."/>
            <person name="Moulton V."/>
            <person name="Van Oosterhout C."/>
            <person name="Grigoriev I."/>
        </authorList>
    </citation>
    <scope>NUCLEOTIDE SEQUENCE [LARGE SCALE GENOMIC DNA]</scope>
    <source>
        <strain evidence="7 8">CCMP1102</strain>
    </source>
</reference>
<dbReference type="GO" id="GO:0006364">
    <property type="term" value="P:rRNA processing"/>
    <property type="evidence" value="ECO:0007669"/>
    <property type="project" value="UniProtKB-ARBA"/>
</dbReference>
<dbReference type="InterPro" id="IPR036986">
    <property type="entry name" value="S4_RNA-bd_sf"/>
</dbReference>
<dbReference type="InterPro" id="IPR011992">
    <property type="entry name" value="EF-hand-dom_pair"/>
</dbReference>
<evidence type="ECO:0000256" key="4">
    <source>
        <dbReference type="SAM" id="MobiDB-lite"/>
    </source>
</evidence>
<dbReference type="Pfam" id="PF01479">
    <property type="entry name" value="S4"/>
    <property type="match status" value="1"/>
</dbReference>
<evidence type="ECO:0000256" key="5">
    <source>
        <dbReference type="SAM" id="Phobius"/>
    </source>
</evidence>
<feature type="domain" description="EF-hand" evidence="6">
    <location>
        <begin position="1311"/>
        <end position="1346"/>
    </location>
</feature>
<protein>
    <recommendedName>
        <fullName evidence="6">EF-hand domain-containing protein</fullName>
    </recommendedName>
</protein>
<dbReference type="Gene3D" id="1.10.238.10">
    <property type="entry name" value="EF-hand"/>
    <property type="match status" value="1"/>
</dbReference>
<keyword evidence="5" id="KW-0812">Transmembrane</keyword>
<name>A0A1E7EQ38_9STRA</name>
<dbReference type="Pfam" id="PF00849">
    <property type="entry name" value="PseudoU_synth_2"/>
    <property type="match status" value="1"/>
</dbReference>
<keyword evidence="5" id="KW-1133">Transmembrane helix</keyword>
<dbReference type="SUPFAM" id="SSF47473">
    <property type="entry name" value="EF-hand"/>
    <property type="match status" value="1"/>
</dbReference>
<dbReference type="InterPro" id="IPR002942">
    <property type="entry name" value="S4_RNA-bd"/>
</dbReference>
<comment type="similarity">
    <text evidence="1">Belongs to the pseudouridine synthase RsuA family.</text>
</comment>
<evidence type="ECO:0000313" key="7">
    <source>
        <dbReference type="EMBL" id="OEU07906.1"/>
    </source>
</evidence>
<evidence type="ECO:0000256" key="1">
    <source>
        <dbReference type="ARBA" id="ARBA00008348"/>
    </source>
</evidence>
<proteinExistence type="inferred from homology"/>
<dbReference type="PROSITE" id="PS01149">
    <property type="entry name" value="PSI_RSU"/>
    <property type="match status" value="1"/>
</dbReference>
<dbReference type="GO" id="GO:0005509">
    <property type="term" value="F:calcium ion binding"/>
    <property type="evidence" value="ECO:0007669"/>
    <property type="project" value="InterPro"/>
</dbReference>
<dbReference type="GO" id="GO:0009982">
    <property type="term" value="F:pseudouridine synthase activity"/>
    <property type="evidence" value="ECO:0007669"/>
    <property type="project" value="InterPro"/>
</dbReference>
<dbReference type="InterPro" id="IPR018496">
    <property type="entry name" value="PsdUridine_synth_RsuA/RluB_CS"/>
</dbReference>
<dbReference type="Gene3D" id="3.60.20.10">
    <property type="entry name" value="Glutamine Phosphoribosylpyrophosphate, subunit 1, domain 1"/>
    <property type="match status" value="1"/>
</dbReference>
<dbReference type="InterPro" id="IPR002048">
    <property type="entry name" value="EF_hand_dom"/>
</dbReference>
<dbReference type="Gene3D" id="3.10.290.10">
    <property type="entry name" value="RNA-binding S4 domain"/>
    <property type="match status" value="1"/>
</dbReference>
<dbReference type="PROSITE" id="PS50889">
    <property type="entry name" value="S4"/>
    <property type="match status" value="1"/>
</dbReference>
<feature type="domain" description="EF-hand" evidence="6">
    <location>
        <begin position="1347"/>
        <end position="1382"/>
    </location>
</feature>
<keyword evidence="3" id="KW-0694">RNA-binding</keyword>
<dbReference type="SMART" id="SM00054">
    <property type="entry name" value="EFh"/>
    <property type="match status" value="2"/>
</dbReference>
<keyword evidence="8" id="KW-1185">Reference proteome</keyword>
<organism evidence="7 8">
    <name type="scientific">Fragilariopsis cylindrus CCMP1102</name>
    <dbReference type="NCBI Taxonomy" id="635003"/>
    <lineage>
        <taxon>Eukaryota</taxon>
        <taxon>Sar</taxon>
        <taxon>Stramenopiles</taxon>
        <taxon>Ochrophyta</taxon>
        <taxon>Bacillariophyta</taxon>
        <taxon>Bacillariophyceae</taxon>
        <taxon>Bacillariophycidae</taxon>
        <taxon>Bacillariales</taxon>
        <taxon>Bacillariaceae</taxon>
        <taxon>Fragilariopsis</taxon>
    </lineage>
</organism>
<dbReference type="InterPro" id="IPR050343">
    <property type="entry name" value="RsuA_PseudoU_synthase"/>
</dbReference>
<evidence type="ECO:0000313" key="8">
    <source>
        <dbReference type="Proteomes" id="UP000095751"/>
    </source>
</evidence>
<feature type="region of interest" description="Disordered" evidence="4">
    <location>
        <begin position="1593"/>
        <end position="1612"/>
    </location>
</feature>
<dbReference type="InParanoid" id="A0A1E7EQ38"/>
<feature type="transmembrane region" description="Helical" evidence="5">
    <location>
        <begin position="146"/>
        <end position="168"/>
    </location>
</feature>
<gene>
    <name evidence="7" type="ORF">FRACYDRAFT_250531</name>
</gene>
<dbReference type="Gene3D" id="3.30.2350.10">
    <property type="entry name" value="Pseudouridine synthase"/>
    <property type="match status" value="1"/>
</dbReference>
<dbReference type="PANTHER" id="PTHR47683:SF3">
    <property type="entry name" value="RIBOSOMAL LARGE SUBUNIT PSEUDOURIDINE SYNTHASE B"/>
    <property type="match status" value="1"/>
</dbReference>
<dbReference type="OrthoDB" id="40822at2759"/>
<dbReference type="SUPFAM" id="SSF55120">
    <property type="entry name" value="Pseudouridine synthase"/>
    <property type="match status" value="1"/>
</dbReference>